<reference evidence="3 4" key="1">
    <citation type="submission" date="2018-09" db="EMBL/GenBank/DDBJ databases">
        <title>Zymobacter palmae IAM14233 (=T109) whole genome analysis.</title>
        <authorList>
            <person name="Yanase H."/>
        </authorList>
    </citation>
    <scope>NUCLEOTIDE SEQUENCE [LARGE SCALE GENOMIC DNA]</scope>
    <source>
        <strain evidence="3 4">IAM14233</strain>
    </source>
</reference>
<name>A0A348HDG0_9GAMM</name>
<dbReference type="PANTHER" id="PTHR34606:SF4">
    <property type="entry name" value="OUTER MEMBRANE LIPOPROTEIN DOLP"/>
    <property type="match status" value="1"/>
</dbReference>
<dbReference type="PROSITE" id="PS50914">
    <property type="entry name" value="BON"/>
    <property type="match status" value="2"/>
</dbReference>
<dbReference type="PANTHER" id="PTHR34606">
    <property type="entry name" value="BON DOMAIN-CONTAINING PROTEIN"/>
    <property type="match status" value="1"/>
</dbReference>
<evidence type="ECO:0000313" key="3">
    <source>
        <dbReference type="EMBL" id="BBG29662.1"/>
    </source>
</evidence>
<gene>
    <name evidence="3" type="ORF">ZBT109_0889</name>
</gene>
<evidence type="ECO:0000256" key="1">
    <source>
        <dbReference type="SAM" id="SignalP"/>
    </source>
</evidence>
<keyword evidence="4" id="KW-1185">Reference proteome</keyword>
<feature type="domain" description="BON" evidence="2">
    <location>
        <begin position="43"/>
        <end position="111"/>
    </location>
</feature>
<keyword evidence="1" id="KW-0732">Signal</keyword>
<dbReference type="STRING" id="1123510.GCA_000620025_02252"/>
<dbReference type="EMBL" id="AP018933">
    <property type="protein sequence ID" value="BBG29662.1"/>
    <property type="molecule type" value="Genomic_DNA"/>
</dbReference>
<keyword evidence="3" id="KW-0449">Lipoprotein</keyword>
<feature type="chain" id="PRO_5016947584" evidence="1">
    <location>
        <begin position="27"/>
        <end position="187"/>
    </location>
</feature>
<evidence type="ECO:0000259" key="2">
    <source>
        <dbReference type="PROSITE" id="PS50914"/>
    </source>
</evidence>
<dbReference type="OrthoDB" id="9783990at2"/>
<proteinExistence type="predicted"/>
<dbReference type="PROSITE" id="PS51257">
    <property type="entry name" value="PROKAR_LIPOPROTEIN"/>
    <property type="match status" value="1"/>
</dbReference>
<dbReference type="KEGG" id="zpl:ZBT109_0889"/>
<dbReference type="Proteomes" id="UP000267342">
    <property type="component" value="Chromosome"/>
</dbReference>
<dbReference type="AlphaFoldDB" id="A0A348HDG0"/>
<sequence>MIIMKKGFLPAAALCALLGLSGCVTTGSPNTLGPARSTDTVNADNAIADTIKMRLNDAQGFSTSHVNVDVFNGYIVLSGQVPLQGMINRADEIAHSAGGVRGVYNGLTVGDNTPTWRRISDSMITARVNRGIDNSTLSSLSRVHVVTENGIVFLMGAIQRYEADGLARIAAQVDGVSGVVKAFEYVD</sequence>
<protein>
    <submittedName>
        <fullName evidence="3">Predicted periplasmic or secreted lipoprotein</fullName>
    </submittedName>
</protein>
<evidence type="ECO:0000313" key="4">
    <source>
        <dbReference type="Proteomes" id="UP000267342"/>
    </source>
</evidence>
<feature type="signal peptide" evidence="1">
    <location>
        <begin position="1"/>
        <end position="26"/>
    </location>
</feature>
<accession>A0A348HDG0</accession>
<dbReference type="InterPro" id="IPR007055">
    <property type="entry name" value="BON_dom"/>
</dbReference>
<feature type="domain" description="BON" evidence="2">
    <location>
        <begin position="120"/>
        <end position="187"/>
    </location>
</feature>
<dbReference type="Pfam" id="PF04972">
    <property type="entry name" value="BON"/>
    <property type="match status" value="2"/>
</dbReference>
<dbReference type="Gene3D" id="3.30.1340.30">
    <property type="match status" value="1"/>
</dbReference>
<dbReference type="InterPro" id="IPR051686">
    <property type="entry name" value="Lipoprotein_DolP"/>
</dbReference>
<organism evidence="3 4">
    <name type="scientific">Zymobacter palmae</name>
    <dbReference type="NCBI Taxonomy" id="33074"/>
    <lineage>
        <taxon>Bacteria</taxon>
        <taxon>Pseudomonadati</taxon>
        <taxon>Pseudomonadota</taxon>
        <taxon>Gammaproteobacteria</taxon>
        <taxon>Oceanospirillales</taxon>
        <taxon>Halomonadaceae</taxon>
        <taxon>Zymobacter group</taxon>
        <taxon>Zymobacter</taxon>
    </lineage>
</organism>